<sequence length="191" mass="21835">MVISLGPQLHNPMYLFISVLNIIDIGLISTTVPKMLMNIYTKIKAISYIGCIAQLYFEFFEAVECMLLAVMAYDRYVAICFPLRYPVIIPFLAVLFSHVCIVVPILKIRSTKGRSQAVSTCSSHLIVVTFFYGTIVFMYFRPSSSYSLGEERFVTIMYNVLAPTLNPLIYGLRNSEVKYVLIKLISRMRLR</sequence>
<evidence type="ECO:0000256" key="6">
    <source>
        <dbReference type="ARBA" id="ARBA00023040"/>
    </source>
</evidence>
<proteinExistence type="predicted"/>
<feature type="transmembrane region" description="Helical" evidence="10">
    <location>
        <begin position="12"/>
        <end position="33"/>
    </location>
</feature>
<evidence type="ECO:0000259" key="11">
    <source>
        <dbReference type="PROSITE" id="PS50262"/>
    </source>
</evidence>
<dbReference type="AlphaFoldDB" id="A0AAV7LY29"/>
<dbReference type="InterPro" id="IPR000725">
    <property type="entry name" value="Olfact_rcpt"/>
</dbReference>
<comment type="caution">
    <text evidence="12">The sequence shown here is derived from an EMBL/GenBank/DDBJ whole genome shotgun (WGS) entry which is preliminary data.</text>
</comment>
<evidence type="ECO:0000256" key="8">
    <source>
        <dbReference type="ARBA" id="ARBA00023170"/>
    </source>
</evidence>
<dbReference type="GO" id="GO:0004930">
    <property type="term" value="F:G protein-coupled receptor activity"/>
    <property type="evidence" value="ECO:0007669"/>
    <property type="project" value="UniProtKB-KW"/>
</dbReference>
<keyword evidence="13" id="KW-1185">Reference proteome</keyword>
<evidence type="ECO:0000256" key="5">
    <source>
        <dbReference type="ARBA" id="ARBA00022989"/>
    </source>
</evidence>
<feature type="transmembrane region" description="Helical" evidence="10">
    <location>
        <begin position="45"/>
        <end position="73"/>
    </location>
</feature>
<keyword evidence="3 10" id="KW-0812">Transmembrane</keyword>
<reference evidence="12" key="1">
    <citation type="journal article" date="2022" name="bioRxiv">
        <title>Sequencing and chromosome-scale assembly of the giantPleurodeles waltlgenome.</title>
        <authorList>
            <person name="Brown T."/>
            <person name="Elewa A."/>
            <person name="Iarovenko S."/>
            <person name="Subramanian E."/>
            <person name="Araus A.J."/>
            <person name="Petzold A."/>
            <person name="Susuki M."/>
            <person name="Suzuki K.-i.T."/>
            <person name="Hayashi T."/>
            <person name="Toyoda A."/>
            <person name="Oliveira C."/>
            <person name="Osipova E."/>
            <person name="Leigh N.D."/>
            <person name="Simon A."/>
            <person name="Yun M.H."/>
        </authorList>
    </citation>
    <scope>NUCLEOTIDE SEQUENCE</scope>
    <source>
        <strain evidence="12">20211129_DDA</strain>
        <tissue evidence="12">Liver</tissue>
    </source>
</reference>
<keyword evidence="6" id="KW-0297">G-protein coupled receptor</keyword>
<feature type="domain" description="G-protein coupled receptors family 1 profile" evidence="11">
    <location>
        <begin position="87"/>
        <end position="170"/>
    </location>
</feature>
<feature type="transmembrane region" description="Helical" evidence="10">
    <location>
        <begin position="152"/>
        <end position="172"/>
    </location>
</feature>
<name>A0AAV7LY29_PLEWA</name>
<evidence type="ECO:0000256" key="2">
    <source>
        <dbReference type="ARBA" id="ARBA00022475"/>
    </source>
</evidence>
<dbReference type="Proteomes" id="UP001066276">
    <property type="component" value="Chromosome 10"/>
</dbReference>
<dbReference type="PANTHER" id="PTHR26452">
    <property type="entry name" value="OLFACTORY RECEPTOR"/>
    <property type="match status" value="1"/>
</dbReference>
<gene>
    <name evidence="12" type="ORF">NDU88_000955</name>
</gene>
<feature type="transmembrane region" description="Helical" evidence="10">
    <location>
        <begin position="85"/>
        <end position="106"/>
    </location>
</feature>
<dbReference type="Pfam" id="PF13853">
    <property type="entry name" value="7tm_4"/>
    <property type="match status" value="2"/>
</dbReference>
<keyword evidence="4" id="KW-0716">Sensory transduction</keyword>
<keyword evidence="5 10" id="KW-1133">Transmembrane helix</keyword>
<dbReference type="InterPro" id="IPR017452">
    <property type="entry name" value="GPCR_Rhodpsn_7TM"/>
</dbReference>
<dbReference type="GO" id="GO:0005886">
    <property type="term" value="C:plasma membrane"/>
    <property type="evidence" value="ECO:0007669"/>
    <property type="project" value="UniProtKB-SubCell"/>
</dbReference>
<evidence type="ECO:0000256" key="1">
    <source>
        <dbReference type="ARBA" id="ARBA00004651"/>
    </source>
</evidence>
<evidence type="ECO:0000256" key="10">
    <source>
        <dbReference type="SAM" id="Phobius"/>
    </source>
</evidence>
<keyword evidence="7 10" id="KW-0472">Membrane</keyword>
<feature type="domain" description="G-protein coupled receptors family 1 profile" evidence="11">
    <location>
        <begin position="1"/>
        <end position="85"/>
    </location>
</feature>
<evidence type="ECO:0000256" key="9">
    <source>
        <dbReference type="ARBA" id="ARBA00023224"/>
    </source>
</evidence>
<evidence type="ECO:0000313" key="12">
    <source>
        <dbReference type="EMBL" id="KAJ1095799.1"/>
    </source>
</evidence>
<evidence type="ECO:0000256" key="7">
    <source>
        <dbReference type="ARBA" id="ARBA00023136"/>
    </source>
</evidence>
<keyword evidence="2" id="KW-1003">Cell membrane</keyword>
<dbReference type="Gene3D" id="1.20.1070.10">
    <property type="entry name" value="Rhodopsin 7-helix transmembrane proteins"/>
    <property type="match status" value="2"/>
</dbReference>
<dbReference type="GO" id="GO:0004984">
    <property type="term" value="F:olfactory receptor activity"/>
    <property type="evidence" value="ECO:0007669"/>
    <property type="project" value="InterPro"/>
</dbReference>
<keyword evidence="8" id="KW-0675">Receptor</keyword>
<comment type="subcellular location">
    <subcellularLocation>
        <location evidence="1">Cell membrane</location>
        <topology evidence="1">Multi-pass membrane protein</topology>
    </subcellularLocation>
</comment>
<organism evidence="12 13">
    <name type="scientific">Pleurodeles waltl</name>
    <name type="common">Iberian ribbed newt</name>
    <dbReference type="NCBI Taxonomy" id="8319"/>
    <lineage>
        <taxon>Eukaryota</taxon>
        <taxon>Metazoa</taxon>
        <taxon>Chordata</taxon>
        <taxon>Craniata</taxon>
        <taxon>Vertebrata</taxon>
        <taxon>Euteleostomi</taxon>
        <taxon>Amphibia</taxon>
        <taxon>Batrachia</taxon>
        <taxon>Caudata</taxon>
        <taxon>Salamandroidea</taxon>
        <taxon>Salamandridae</taxon>
        <taxon>Pleurodelinae</taxon>
        <taxon>Pleurodeles</taxon>
    </lineage>
</organism>
<evidence type="ECO:0000256" key="3">
    <source>
        <dbReference type="ARBA" id="ARBA00022692"/>
    </source>
</evidence>
<dbReference type="InterPro" id="IPR000276">
    <property type="entry name" value="GPCR_Rhodpsn"/>
</dbReference>
<dbReference type="PROSITE" id="PS50262">
    <property type="entry name" value="G_PROTEIN_RECEP_F1_2"/>
    <property type="match status" value="2"/>
</dbReference>
<keyword evidence="9" id="KW-0807">Transducer</keyword>
<accession>A0AAV7LY29</accession>
<dbReference type="EMBL" id="JANPWB010000014">
    <property type="protein sequence ID" value="KAJ1095799.1"/>
    <property type="molecule type" value="Genomic_DNA"/>
</dbReference>
<dbReference type="PROSITE" id="PS00237">
    <property type="entry name" value="G_PROTEIN_RECEP_F1_1"/>
    <property type="match status" value="1"/>
</dbReference>
<protein>
    <recommendedName>
        <fullName evidence="11">G-protein coupled receptors family 1 profile domain-containing protein</fullName>
    </recommendedName>
</protein>
<evidence type="ECO:0000256" key="4">
    <source>
        <dbReference type="ARBA" id="ARBA00022725"/>
    </source>
</evidence>
<keyword evidence="4" id="KW-0552">Olfaction</keyword>
<evidence type="ECO:0000313" key="13">
    <source>
        <dbReference type="Proteomes" id="UP001066276"/>
    </source>
</evidence>
<dbReference type="SUPFAM" id="SSF81321">
    <property type="entry name" value="Family A G protein-coupled receptor-like"/>
    <property type="match status" value="1"/>
</dbReference>
<dbReference type="InterPro" id="IPR050516">
    <property type="entry name" value="Olfactory_GPCR"/>
</dbReference>
<feature type="transmembrane region" description="Helical" evidence="10">
    <location>
        <begin position="118"/>
        <end position="140"/>
    </location>
</feature>